<feature type="signal peptide" evidence="1">
    <location>
        <begin position="1"/>
        <end position="22"/>
    </location>
</feature>
<evidence type="ECO:0000313" key="2">
    <source>
        <dbReference type="EMBL" id="KTD50509.1"/>
    </source>
</evidence>
<dbReference type="PROSITE" id="PS51257">
    <property type="entry name" value="PROKAR_LIPOPROTEIN"/>
    <property type="match status" value="1"/>
</dbReference>
<dbReference type="RefSeq" id="WP_058530275.1">
    <property type="nucleotide sequence ID" value="NZ_CAAAIN010000003.1"/>
</dbReference>
<evidence type="ECO:0000256" key="1">
    <source>
        <dbReference type="SAM" id="SignalP"/>
    </source>
</evidence>
<evidence type="ECO:0008006" key="4">
    <source>
        <dbReference type="Google" id="ProtNLM"/>
    </source>
</evidence>
<dbReference type="PATRIC" id="fig|458.5.peg.135"/>
<comment type="caution">
    <text evidence="2">The sequence shown here is derived from an EMBL/GenBank/DDBJ whole genome shotgun (WGS) entry which is preliminary data.</text>
</comment>
<reference evidence="2 3" key="1">
    <citation type="submission" date="2015-11" db="EMBL/GenBank/DDBJ databases">
        <title>Genomic analysis of 38 Legionella species identifies large and diverse effector repertoires.</title>
        <authorList>
            <person name="Burstein D."/>
            <person name="Amaro F."/>
            <person name="Zusman T."/>
            <person name="Lifshitz Z."/>
            <person name="Cohen O."/>
            <person name="Gilbert J.A."/>
            <person name="Pupko T."/>
            <person name="Shuman H.A."/>
            <person name="Segal G."/>
        </authorList>
    </citation>
    <scope>NUCLEOTIDE SEQUENCE [LARGE SCALE GENOMIC DNA]</scope>
    <source>
        <strain evidence="2 3">WA-270A-C2</strain>
    </source>
</reference>
<evidence type="ECO:0000313" key="3">
    <source>
        <dbReference type="Proteomes" id="UP000054608"/>
    </source>
</evidence>
<sequence>MRRANYVIAAASVFLSSCAVYKAAENKGVSPKDISRCETRMCFLSHGMQSIEKSPLKNGQYLEIYRAQSRKSGLNYVRAAGHGALDVATLGIWEVAGTPIESAISNNRGYVVARVVYASKNADQAVDVQIYDASGKRVK</sequence>
<dbReference type="EMBL" id="LNYT01000003">
    <property type="protein sequence ID" value="KTD50509.1"/>
    <property type="molecule type" value="Genomic_DNA"/>
</dbReference>
<keyword evidence="1" id="KW-0732">Signal</keyword>
<proteinExistence type="predicted"/>
<protein>
    <recommendedName>
        <fullName evidence="4">Lipoprotein</fullName>
    </recommendedName>
</protein>
<dbReference type="OrthoDB" id="8563325at2"/>
<keyword evidence="3" id="KW-1185">Reference proteome</keyword>
<gene>
    <name evidence="2" type="ORF">Lrub_0133</name>
</gene>
<accession>A0A0W0Y0D3</accession>
<dbReference type="AlphaFoldDB" id="A0A0W0Y0D3"/>
<organism evidence="2 3">
    <name type="scientific">Legionella rubrilucens</name>
    <dbReference type="NCBI Taxonomy" id="458"/>
    <lineage>
        <taxon>Bacteria</taxon>
        <taxon>Pseudomonadati</taxon>
        <taxon>Pseudomonadota</taxon>
        <taxon>Gammaproteobacteria</taxon>
        <taxon>Legionellales</taxon>
        <taxon>Legionellaceae</taxon>
        <taxon>Legionella</taxon>
    </lineage>
</organism>
<dbReference type="Proteomes" id="UP000054608">
    <property type="component" value="Unassembled WGS sequence"/>
</dbReference>
<feature type="chain" id="PRO_5006917139" description="Lipoprotein" evidence="1">
    <location>
        <begin position="23"/>
        <end position="139"/>
    </location>
</feature>
<name>A0A0W0Y0D3_9GAMM</name>